<comment type="caution">
    <text evidence="2">The sequence shown here is derived from an EMBL/GenBank/DDBJ whole genome shotgun (WGS) entry which is preliminary data.</text>
</comment>
<dbReference type="OrthoDB" id="7464764at2759"/>
<gene>
    <name evidence="2" type="ORF">APLA_LOCUS9420</name>
</gene>
<dbReference type="AlphaFoldDB" id="A0A8S1AEV6"/>
<dbReference type="EMBL" id="CADEBC010000519">
    <property type="protein sequence ID" value="CAB3243275.1"/>
    <property type="molecule type" value="Genomic_DNA"/>
</dbReference>
<accession>A0A8S1AEV6</accession>
<evidence type="ECO:0000256" key="1">
    <source>
        <dbReference type="SAM" id="MobiDB-lite"/>
    </source>
</evidence>
<sequence length="149" mass="16967">MKTESRREYQAEHPPSARLSARRRLQPGKFSPLHGYRLARRLRERPRGRLLAHRDAAWRQDAAEAREPFSRSARGTPAPARQPHPPSAPSLSPYSSRLIIPATLPVRMWVSFLAIDAIIRCEPLPVARPSRCTPDLARRPINRFLTSPL</sequence>
<organism evidence="2 3">
    <name type="scientific">Arctia plantaginis</name>
    <name type="common">Wood tiger moth</name>
    <name type="synonym">Phalaena plantaginis</name>
    <dbReference type="NCBI Taxonomy" id="874455"/>
    <lineage>
        <taxon>Eukaryota</taxon>
        <taxon>Metazoa</taxon>
        <taxon>Ecdysozoa</taxon>
        <taxon>Arthropoda</taxon>
        <taxon>Hexapoda</taxon>
        <taxon>Insecta</taxon>
        <taxon>Pterygota</taxon>
        <taxon>Neoptera</taxon>
        <taxon>Endopterygota</taxon>
        <taxon>Lepidoptera</taxon>
        <taxon>Glossata</taxon>
        <taxon>Ditrysia</taxon>
        <taxon>Noctuoidea</taxon>
        <taxon>Erebidae</taxon>
        <taxon>Arctiinae</taxon>
        <taxon>Arctia</taxon>
    </lineage>
</organism>
<feature type="region of interest" description="Disordered" evidence="1">
    <location>
        <begin position="49"/>
        <end position="94"/>
    </location>
</feature>
<name>A0A8S1AEV6_ARCPL</name>
<proteinExistence type="predicted"/>
<keyword evidence="3" id="KW-1185">Reference proteome</keyword>
<reference evidence="2 3" key="1">
    <citation type="submission" date="2020-04" db="EMBL/GenBank/DDBJ databases">
        <authorList>
            <person name="Wallbank WR R."/>
            <person name="Pardo Diaz C."/>
            <person name="Kozak K."/>
            <person name="Martin S."/>
            <person name="Jiggins C."/>
            <person name="Moest M."/>
            <person name="Warren A I."/>
            <person name="Byers J.R.P. K."/>
            <person name="Montejo-Kovacevich G."/>
            <person name="Yen C E."/>
        </authorList>
    </citation>
    <scope>NUCLEOTIDE SEQUENCE [LARGE SCALE GENOMIC DNA]</scope>
</reference>
<evidence type="ECO:0000313" key="3">
    <source>
        <dbReference type="Proteomes" id="UP000494106"/>
    </source>
</evidence>
<feature type="compositionally biased region" description="Basic and acidic residues" evidence="1">
    <location>
        <begin position="52"/>
        <end position="69"/>
    </location>
</feature>
<feature type="region of interest" description="Disordered" evidence="1">
    <location>
        <begin position="1"/>
        <end position="32"/>
    </location>
</feature>
<dbReference type="Proteomes" id="UP000494106">
    <property type="component" value="Unassembled WGS sequence"/>
</dbReference>
<evidence type="ECO:0000313" key="2">
    <source>
        <dbReference type="EMBL" id="CAB3243275.1"/>
    </source>
</evidence>
<feature type="compositionally biased region" description="Basic and acidic residues" evidence="1">
    <location>
        <begin position="1"/>
        <end position="11"/>
    </location>
</feature>
<protein>
    <submittedName>
        <fullName evidence="2">Uncharacterized protein</fullName>
    </submittedName>
</protein>